<sequence>MKYSVPILLALRSQHTEVNCKWTSQAIHCRSKPLNRSKKPVLSENPQNRSNKGPAKPRPGKKVISKAKSQSRAAQDIKTSGPTLSTTDTGFAQFLQKHTSPKHQRVTAGGKIVPMELPNPRLEGISPVLMVVMDDDPSVVGRVFLGDKAVAGRQADGSGDDRRNSFSSDEDTLRIYGETSRSISRLYPADPLYLDLRVPPRRTHSPITDDVPLQQVPRTPLFVPDPNQPSFIQLGFSLGSRSRFEWYADDRAERWLSWAYEIQEEEFVMQAFVLRMRSLDNWPGVDFYRRYIRCAWICGPVDTEEAEVRLRHKLSVHEKWLADVNEAIALDPWSRPDGRSLHHRIYNTNERARILAALEELEGIRDIQADMNLGEHSISGTNTSTFRESTMEPAVQDGSHAPADSPDDGVSNDGPNDISFVSHARVTGPITIIDPHTCRPIDLQGLQQKAKKRDASGHGHANGGGAHLGQRKGLAEVNSEMVSYDSIGETTGTPIPVGSMDRSLDIGQSSGQAVKELTESDNGTFLAENNQLTSWIPQEILTDSRPVRKRVSSKTVPRNFGRHRYGPGLQTITEIEQEFFSPDENEVVAVIVGSRTVSSPVMRRQTSPAKPWHLRDTNYESSSGQKADPDTSDIASQKGQEAEVKECIERIARGKVDGESKTTGDDNGGLQDDELVMGSSAEASVQKPSAQRQRNRSRSIGSQTIILTDTLSASSLNENETLQFDLEDLSDSSCTSEIPLLSNPYPSPHIRARLTIKPSYPTVLSSLLIQLHAPHTAPAIVLTSKIEVYASFAMSYRG</sequence>
<keyword evidence="3" id="KW-1185">Reference proteome</keyword>
<gene>
    <name evidence="2" type="ORF">N7460_004984</name>
</gene>
<feature type="region of interest" description="Disordered" evidence="1">
    <location>
        <begin position="375"/>
        <end position="421"/>
    </location>
</feature>
<protein>
    <submittedName>
        <fullName evidence="2">Uncharacterized protein</fullName>
    </submittedName>
</protein>
<feature type="region of interest" description="Disordered" evidence="1">
    <location>
        <begin position="31"/>
        <end position="85"/>
    </location>
</feature>
<evidence type="ECO:0000256" key="1">
    <source>
        <dbReference type="SAM" id="MobiDB-lite"/>
    </source>
</evidence>
<reference evidence="2" key="2">
    <citation type="submission" date="2023-01" db="EMBL/GenBank/DDBJ databases">
        <authorList>
            <person name="Petersen C."/>
        </authorList>
    </citation>
    <scope>NUCLEOTIDE SEQUENCE</scope>
    <source>
        <strain evidence="2">IBT 15450</strain>
    </source>
</reference>
<feature type="compositionally biased region" description="Polar residues" evidence="1">
    <location>
        <begin position="681"/>
        <end position="701"/>
    </location>
</feature>
<feature type="region of interest" description="Disordered" evidence="1">
    <location>
        <begin position="679"/>
        <end position="701"/>
    </location>
</feature>
<organism evidence="2 3">
    <name type="scientific">Penicillium canescens</name>
    <dbReference type="NCBI Taxonomy" id="5083"/>
    <lineage>
        <taxon>Eukaryota</taxon>
        <taxon>Fungi</taxon>
        <taxon>Dikarya</taxon>
        <taxon>Ascomycota</taxon>
        <taxon>Pezizomycotina</taxon>
        <taxon>Eurotiomycetes</taxon>
        <taxon>Eurotiomycetidae</taxon>
        <taxon>Eurotiales</taxon>
        <taxon>Aspergillaceae</taxon>
        <taxon>Penicillium</taxon>
    </lineage>
</organism>
<dbReference type="EMBL" id="JAQJZL010000004">
    <property type="protein sequence ID" value="KAJ6043629.1"/>
    <property type="molecule type" value="Genomic_DNA"/>
</dbReference>
<proteinExistence type="predicted"/>
<dbReference type="AlphaFoldDB" id="A0AAD6N982"/>
<feature type="compositionally biased region" description="Polar residues" evidence="1">
    <location>
        <begin position="67"/>
        <end position="85"/>
    </location>
</feature>
<accession>A0AAD6N982</accession>
<feature type="region of interest" description="Disordered" evidence="1">
    <location>
        <begin position="597"/>
        <end position="643"/>
    </location>
</feature>
<feature type="region of interest" description="Disordered" evidence="1">
    <location>
        <begin position="445"/>
        <end position="469"/>
    </location>
</feature>
<comment type="caution">
    <text evidence="2">The sequence shown here is derived from an EMBL/GenBank/DDBJ whole genome shotgun (WGS) entry which is preliminary data.</text>
</comment>
<evidence type="ECO:0000313" key="3">
    <source>
        <dbReference type="Proteomes" id="UP001219568"/>
    </source>
</evidence>
<feature type="compositionally biased region" description="Polar residues" evidence="1">
    <location>
        <begin position="597"/>
        <end position="608"/>
    </location>
</feature>
<name>A0AAD6N982_PENCN</name>
<feature type="compositionally biased region" description="Polar residues" evidence="1">
    <location>
        <begin position="378"/>
        <end position="388"/>
    </location>
</feature>
<reference evidence="2" key="1">
    <citation type="journal article" date="2023" name="IMA Fungus">
        <title>Comparative genomic study of the Penicillium genus elucidates a diverse pangenome and 15 lateral gene transfer events.</title>
        <authorList>
            <person name="Petersen C."/>
            <person name="Sorensen T."/>
            <person name="Nielsen M.R."/>
            <person name="Sondergaard T.E."/>
            <person name="Sorensen J.L."/>
            <person name="Fitzpatrick D.A."/>
            <person name="Frisvad J.C."/>
            <person name="Nielsen K.L."/>
        </authorList>
    </citation>
    <scope>NUCLEOTIDE SEQUENCE</scope>
    <source>
        <strain evidence="2">IBT 15450</strain>
    </source>
</reference>
<evidence type="ECO:0000313" key="2">
    <source>
        <dbReference type="EMBL" id="KAJ6043629.1"/>
    </source>
</evidence>
<dbReference type="Proteomes" id="UP001219568">
    <property type="component" value="Unassembled WGS sequence"/>
</dbReference>